<keyword evidence="2" id="KW-1185">Reference proteome</keyword>
<reference evidence="1" key="1">
    <citation type="journal article" date="2022" name="Int. J. Mol. Sci.">
        <title>Draft Genome of Tanacetum Coccineum: Genomic Comparison of Closely Related Tanacetum-Family Plants.</title>
        <authorList>
            <person name="Yamashiro T."/>
            <person name="Shiraishi A."/>
            <person name="Nakayama K."/>
            <person name="Satake H."/>
        </authorList>
    </citation>
    <scope>NUCLEOTIDE SEQUENCE</scope>
</reference>
<reference evidence="1" key="2">
    <citation type="submission" date="2022-01" db="EMBL/GenBank/DDBJ databases">
        <authorList>
            <person name="Yamashiro T."/>
            <person name="Shiraishi A."/>
            <person name="Satake H."/>
            <person name="Nakayama K."/>
        </authorList>
    </citation>
    <scope>NUCLEOTIDE SEQUENCE</scope>
</reference>
<organism evidence="1 2">
    <name type="scientific">Tanacetum coccineum</name>
    <dbReference type="NCBI Taxonomy" id="301880"/>
    <lineage>
        <taxon>Eukaryota</taxon>
        <taxon>Viridiplantae</taxon>
        <taxon>Streptophyta</taxon>
        <taxon>Embryophyta</taxon>
        <taxon>Tracheophyta</taxon>
        <taxon>Spermatophyta</taxon>
        <taxon>Magnoliopsida</taxon>
        <taxon>eudicotyledons</taxon>
        <taxon>Gunneridae</taxon>
        <taxon>Pentapetalae</taxon>
        <taxon>asterids</taxon>
        <taxon>campanulids</taxon>
        <taxon>Asterales</taxon>
        <taxon>Asteraceae</taxon>
        <taxon>Asteroideae</taxon>
        <taxon>Anthemideae</taxon>
        <taxon>Anthemidinae</taxon>
        <taxon>Tanacetum</taxon>
    </lineage>
</organism>
<evidence type="ECO:0000313" key="1">
    <source>
        <dbReference type="EMBL" id="GJT16979.1"/>
    </source>
</evidence>
<sequence>MTGNLTLLCNFVEKYLETVHFGNDQSPILGYGDLVQGNIMINRVYYVEGLNHNLFSVGQFCDADLEVAFLEIYVKAKRSSFKTMVVPSLKGLLNLLHMDLCGHMRVESINGKKYILASDYENSGLAPQLQNVSPSADNIAPSQQELDLLFSPLYDEFFTTGTIDDFIWIEEMDELHEFDRPQVWELIDKPFSRLVAKGHAQEEGINFKESFAPIARLEDCGGYVAQLDRFVDHDHPEKVYRLWKALYGLKQAPRA</sequence>
<name>A0ABQ5BV56_9ASTR</name>
<proteinExistence type="predicted"/>
<evidence type="ECO:0000313" key="2">
    <source>
        <dbReference type="Proteomes" id="UP001151760"/>
    </source>
</evidence>
<dbReference type="Proteomes" id="UP001151760">
    <property type="component" value="Unassembled WGS sequence"/>
</dbReference>
<protein>
    <submittedName>
        <fullName evidence="1">Retrovirus-related pol polyprotein from transposon TNT 1-94</fullName>
    </submittedName>
</protein>
<dbReference type="EMBL" id="BQNB010013520">
    <property type="protein sequence ID" value="GJT16979.1"/>
    <property type="molecule type" value="Genomic_DNA"/>
</dbReference>
<gene>
    <name evidence="1" type="ORF">Tco_0875685</name>
</gene>
<accession>A0ABQ5BV56</accession>
<comment type="caution">
    <text evidence="1">The sequence shown here is derived from an EMBL/GenBank/DDBJ whole genome shotgun (WGS) entry which is preliminary data.</text>
</comment>